<feature type="compositionally biased region" description="Polar residues" evidence="1">
    <location>
        <begin position="138"/>
        <end position="152"/>
    </location>
</feature>
<dbReference type="InterPro" id="IPR027482">
    <property type="entry name" value="Sec1-like_dom2"/>
</dbReference>
<gene>
    <name evidence="2" type="ORF">pipiens_013584</name>
</gene>
<dbReference type="Gene3D" id="1.25.40.60">
    <property type="match status" value="1"/>
</dbReference>
<evidence type="ECO:0008006" key="4">
    <source>
        <dbReference type="Google" id="ProtNLM"/>
    </source>
</evidence>
<dbReference type="InterPro" id="IPR036045">
    <property type="entry name" value="Sec1-like_sf"/>
</dbReference>
<evidence type="ECO:0000256" key="1">
    <source>
        <dbReference type="SAM" id="MobiDB-lite"/>
    </source>
</evidence>
<comment type="caution">
    <text evidence="2">The sequence shown here is derived from an EMBL/GenBank/DDBJ whole genome shotgun (WGS) entry which is preliminary data.</text>
</comment>
<accession>A0ABD1CXY3</accession>
<feature type="region of interest" description="Disordered" evidence="1">
    <location>
        <begin position="118"/>
        <end position="176"/>
    </location>
</feature>
<organism evidence="2 3">
    <name type="scientific">Culex pipiens pipiens</name>
    <name type="common">Northern house mosquito</name>
    <dbReference type="NCBI Taxonomy" id="38569"/>
    <lineage>
        <taxon>Eukaryota</taxon>
        <taxon>Metazoa</taxon>
        <taxon>Ecdysozoa</taxon>
        <taxon>Arthropoda</taxon>
        <taxon>Hexapoda</taxon>
        <taxon>Insecta</taxon>
        <taxon>Pterygota</taxon>
        <taxon>Neoptera</taxon>
        <taxon>Endopterygota</taxon>
        <taxon>Diptera</taxon>
        <taxon>Nematocera</taxon>
        <taxon>Culicoidea</taxon>
        <taxon>Culicidae</taxon>
        <taxon>Culicinae</taxon>
        <taxon>Culicini</taxon>
        <taxon>Culex</taxon>
        <taxon>Culex</taxon>
    </lineage>
</organism>
<dbReference type="Proteomes" id="UP001562425">
    <property type="component" value="Unassembled WGS sequence"/>
</dbReference>
<evidence type="ECO:0000313" key="2">
    <source>
        <dbReference type="EMBL" id="KAL1381282.1"/>
    </source>
</evidence>
<dbReference type="SUPFAM" id="SSF56815">
    <property type="entry name" value="Sec1/munc18-like (SM) proteins"/>
    <property type="match status" value="1"/>
</dbReference>
<sequence>MITNLNYLGINVIADGNRKKTYTVPRKERINEHTYQMSRWTPVIKDIMEDSIDNKLDERHFPFLGGRKTAGFHAPTSSARYGHWHKDKSQTAVKNVPRLMGPSNLVAFAAAMKIKAERPEPMASEVKPDEYDDEVVDFSTSSATSPNTTLASDDSAGTFGGTTSRNVSSPVVHPIE</sequence>
<protein>
    <recommendedName>
        <fullName evidence="4">Recombinase domain-containing protein</fullName>
    </recommendedName>
</protein>
<evidence type="ECO:0000313" key="3">
    <source>
        <dbReference type="Proteomes" id="UP001562425"/>
    </source>
</evidence>
<dbReference type="EMBL" id="JBEHCU010008701">
    <property type="protein sequence ID" value="KAL1381282.1"/>
    <property type="molecule type" value="Genomic_DNA"/>
</dbReference>
<dbReference type="AlphaFoldDB" id="A0ABD1CXY3"/>
<dbReference type="Gene3D" id="3.40.50.1910">
    <property type="match status" value="1"/>
</dbReference>
<name>A0ABD1CXY3_CULPP</name>
<keyword evidence="3" id="KW-1185">Reference proteome</keyword>
<proteinExistence type="predicted"/>
<reference evidence="2 3" key="1">
    <citation type="submission" date="2024-05" db="EMBL/GenBank/DDBJ databases">
        <title>Culex pipiens pipiens assembly and annotation.</title>
        <authorList>
            <person name="Alout H."/>
            <person name="Durand T."/>
        </authorList>
    </citation>
    <scope>NUCLEOTIDE SEQUENCE [LARGE SCALE GENOMIC DNA]</scope>
    <source>
        <strain evidence="2">HA-2024</strain>
        <tissue evidence="2">Whole body</tissue>
    </source>
</reference>